<feature type="repeat" description="ANK" evidence="1">
    <location>
        <begin position="327"/>
        <end position="359"/>
    </location>
</feature>
<reference evidence="3" key="1">
    <citation type="submission" date="2021-12" db="EMBL/GenBank/DDBJ databases">
        <title>Prjna785345.</title>
        <authorList>
            <person name="Rujirawat T."/>
            <person name="Krajaejun T."/>
        </authorList>
    </citation>
    <scope>NUCLEOTIDE SEQUENCE</scope>
    <source>
        <strain evidence="3">Pi057C3</strain>
    </source>
</reference>
<dbReference type="InterPro" id="IPR052391">
    <property type="entry name" value="E3_Ligase-Neurotoxin"/>
</dbReference>
<dbReference type="Pfam" id="PF12796">
    <property type="entry name" value="Ank_2"/>
    <property type="match status" value="1"/>
</dbReference>
<feature type="repeat" description="ANK" evidence="1">
    <location>
        <begin position="259"/>
        <end position="291"/>
    </location>
</feature>
<protein>
    <submittedName>
        <fullName evidence="3">Uncharacterized protein</fullName>
    </submittedName>
</protein>
<proteinExistence type="predicted"/>
<dbReference type="InterPro" id="IPR036770">
    <property type="entry name" value="Ankyrin_rpt-contain_sf"/>
</dbReference>
<dbReference type="SUPFAM" id="SSF48403">
    <property type="entry name" value="Ankyrin repeat"/>
    <property type="match status" value="1"/>
</dbReference>
<keyword evidence="4" id="KW-1185">Reference proteome</keyword>
<accession>A0AAD5LJS9</accession>
<dbReference type="PANTHER" id="PTHR24133">
    <property type="entry name" value="ANKYRIN DOMAIN-CONTAINING"/>
    <property type="match status" value="1"/>
</dbReference>
<dbReference type="Proteomes" id="UP001209570">
    <property type="component" value="Unassembled WGS sequence"/>
</dbReference>
<feature type="region of interest" description="Disordered" evidence="2">
    <location>
        <begin position="1"/>
        <end position="20"/>
    </location>
</feature>
<organism evidence="3 4">
    <name type="scientific">Pythium insidiosum</name>
    <name type="common">Pythiosis disease agent</name>
    <dbReference type="NCBI Taxonomy" id="114742"/>
    <lineage>
        <taxon>Eukaryota</taxon>
        <taxon>Sar</taxon>
        <taxon>Stramenopiles</taxon>
        <taxon>Oomycota</taxon>
        <taxon>Peronosporomycetes</taxon>
        <taxon>Pythiales</taxon>
        <taxon>Pythiaceae</taxon>
        <taxon>Pythium</taxon>
    </lineage>
</organism>
<comment type="caution">
    <text evidence="3">The sequence shown here is derived from an EMBL/GenBank/DDBJ whole genome shotgun (WGS) entry which is preliminary data.</text>
</comment>
<feature type="repeat" description="ANK" evidence="1">
    <location>
        <begin position="293"/>
        <end position="325"/>
    </location>
</feature>
<gene>
    <name evidence="3" type="ORF">P43SY_008400</name>
</gene>
<evidence type="ECO:0000256" key="1">
    <source>
        <dbReference type="PROSITE-ProRule" id="PRU00023"/>
    </source>
</evidence>
<sequence>MFDIFRRSPPLARAASSPDVLDTQTSEASSLRRCSTTARLLTRTGWGIVPVLNEIERGSSRLRRSPSARRQPCANCGQLFFVGDLQPRERSVFCSLDCRSSHQYHEDVQGLVDARLQRQPTRRHSSSTISGDDEEEDEDVVHVDGDDHLLTLYGDVETLRRFLLAAEKAEDFPEAPLRRVSRELILALFSAAIENDQSAIVDALLSPAVRDVAYIGSDDLSELLARSVVEDQDAITSTLLKNGADANALTALGSDAEDELQPLLHLAAQLGALEMVQRLVEHGANVHARRDRDGATALHVAARQNEPDLVQLLVKHGADVNAMDRVHGDTALHVAAKRGAKRAAMALVRCGASLALCNALGSTPSRLAEVEGHKQLQELLRAKPAAPAELT</sequence>
<dbReference type="Pfam" id="PF00023">
    <property type="entry name" value="Ank"/>
    <property type="match status" value="1"/>
</dbReference>
<dbReference type="Gene3D" id="1.25.40.20">
    <property type="entry name" value="Ankyrin repeat-containing domain"/>
    <property type="match status" value="1"/>
</dbReference>
<keyword evidence="1" id="KW-0040">ANK repeat</keyword>
<evidence type="ECO:0000256" key="2">
    <source>
        <dbReference type="SAM" id="MobiDB-lite"/>
    </source>
</evidence>
<evidence type="ECO:0000313" key="4">
    <source>
        <dbReference type="Proteomes" id="UP001209570"/>
    </source>
</evidence>
<evidence type="ECO:0000313" key="3">
    <source>
        <dbReference type="EMBL" id="KAJ0400537.1"/>
    </source>
</evidence>
<dbReference type="InterPro" id="IPR002110">
    <property type="entry name" value="Ankyrin_rpt"/>
</dbReference>
<dbReference type="PROSITE" id="PS50088">
    <property type="entry name" value="ANK_REPEAT"/>
    <property type="match status" value="3"/>
</dbReference>
<dbReference type="PROSITE" id="PS50297">
    <property type="entry name" value="ANK_REP_REGION"/>
    <property type="match status" value="3"/>
</dbReference>
<dbReference type="SMART" id="SM00248">
    <property type="entry name" value="ANK"/>
    <property type="match status" value="4"/>
</dbReference>
<dbReference type="EMBL" id="JAKCXM010000152">
    <property type="protein sequence ID" value="KAJ0400537.1"/>
    <property type="molecule type" value="Genomic_DNA"/>
</dbReference>
<dbReference type="AlphaFoldDB" id="A0AAD5LJS9"/>
<dbReference type="PANTHER" id="PTHR24133:SF40">
    <property type="entry name" value="ANKYRIN REPEAT DOMAIN 44"/>
    <property type="match status" value="1"/>
</dbReference>
<feature type="region of interest" description="Disordered" evidence="2">
    <location>
        <begin position="115"/>
        <end position="137"/>
    </location>
</feature>
<name>A0AAD5LJS9_PYTIN</name>